<sequence>MQNGWWGRNKEHMLNEAKPRVANRRNQAGIPSPANHLLLKISLVEVLNQKEETSKTQNRGFSEGTCGSGSATTLILCLLVPMKFTCLSKGKGYHYPPCQMINMCGLRILLDCPIDLSALTIFSTVLANSHQTPNVKTSNSFIQNSVSNSGDQKRRRVNEALEADNLIKAVPWYKTVNTMHLLDTSFIDVILISSPMGILGLPFLTRNKNFSAKIYATEATARIGQLMMEDLVAMHMEYRQLYGYEEDRFPHWLKWEELETLPSELRETIMGVDGADLGSWQPLYSVTDVKDCIQKVQSVRFAEEVCFNGTLIIKAFSSGLEIGSSNWTIHGPRRNITCLSSSIFESAHAMNFDYSSLQGNDLILFSDFSLLHDEVDVSKDSFAPLNYMESEVNHPTACSFSALRNNDNDGENFIKSLVGAEEYSEEMDKLSFICSCAIDSVREGGSVLVPIGRLGIVLQLLEQLSQSLESANLNVPIFLISSVAEELLAFTNIVPEWLCELRQQKLYAGDALFGHVELIKEKKLHLFPAVHSPNFLKLWQEPCIVFSPHWSLRLGPVVHLLHRWCRDQHCLLILEQEVDTALALSPFKPVAMKVLQCSFLSGMKMQKIKPLLEILRPKFVLFPEDLKQNLAMKMTSCSFIHYSENEIVRVPTVRGDFEVDLAADLAFQLQPRRMKQENMAIARLKGQLLVSHGKYFLVSRRQLIDSSQSRMLMQYSTREEKRTLLQWGLLDPNLVLLVLQEKGISGLVDEDRSGGEHNAYFVHIYEPKNGLIEITPTQTVISTADETLASTIFEAINNILDGI</sequence>
<dbReference type="InterPro" id="IPR036866">
    <property type="entry name" value="RibonucZ/Hydroxyglut_hydro"/>
</dbReference>
<evidence type="ECO:0000313" key="8">
    <source>
        <dbReference type="Proteomes" id="UP001141806"/>
    </source>
</evidence>
<gene>
    <name evidence="7" type="ORF">NE237_013316</name>
</gene>
<dbReference type="Pfam" id="PF16661">
    <property type="entry name" value="Lactamase_B_6"/>
    <property type="match status" value="1"/>
</dbReference>
<comment type="subcellular location">
    <subcellularLocation>
        <location evidence="2">Cytoplasm</location>
    </subcellularLocation>
    <subcellularLocation>
        <location evidence="1">Nucleus</location>
    </subcellularLocation>
</comment>
<dbReference type="PANTHER" id="PTHR46094">
    <property type="entry name" value="INTEGRATOR COMPLEX SUBUNIT 9"/>
    <property type="match status" value="1"/>
</dbReference>
<dbReference type="GO" id="GO:0005737">
    <property type="term" value="C:cytoplasm"/>
    <property type="evidence" value="ECO:0007669"/>
    <property type="project" value="UniProtKB-SubCell"/>
</dbReference>
<keyword evidence="4" id="KW-0963">Cytoplasm</keyword>
<dbReference type="SMART" id="SM01027">
    <property type="entry name" value="Beta-Casp"/>
    <property type="match status" value="1"/>
</dbReference>
<dbReference type="EMBL" id="JAMYWD010000011">
    <property type="protein sequence ID" value="KAJ4956533.1"/>
    <property type="molecule type" value="Genomic_DNA"/>
</dbReference>
<dbReference type="Proteomes" id="UP001141806">
    <property type="component" value="Unassembled WGS sequence"/>
</dbReference>
<evidence type="ECO:0000256" key="3">
    <source>
        <dbReference type="ARBA" id="ARBA00006861"/>
    </source>
</evidence>
<dbReference type="AlphaFoldDB" id="A0A9Q0GZ36"/>
<dbReference type="GO" id="GO:0032039">
    <property type="term" value="C:integrator complex"/>
    <property type="evidence" value="ECO:0007669"/>
    <property type="project" value="InterPro"/>
</dbReference>
<protein>
    <recommendedName>
        <fullName evidence="6">Beta-Casp domain-containing protein</fullName>
    </recommendedName>
</protein>
<dbReference type="OrthoDB" id="5600060at2759"/>
<feature type="domain" description="Beta-Casp" evidence="6">
    <location>
        <begin position="457"/>
        <end position="582"/>
    </location>
</feature>
<evidence type="ECO:0000256" key="1">
    <source>
        <dbReference type="ARBA" id="ARBA00004123"/>
    </source>
</evidence>
<dbReference type="SUPFAM" id="SSF56281">
    <property type="entry name" value="Metallo-hydrolase/oxidoreductase"/>
    <property type="match status" value="1"/>
</dbReference>
<comment type="similarity">
    <text evidence="3">Belongs to the metallo-beta-lactamase superfamily. RNA-metabolizing metallo-beta-lactamase-like family. INTS9 subfamily.</text>
</comment>
<evidence type="ECO:0000256" key="5">
    <source>
        <dbReference type="ARBA" id="ARBA00023242"/>
    </source>
</evidence>
<keyword evidence="8" id="KW-1185">Reference proteome</keyword>
<evidence type="ECO:0000256" key="2">
    <source>
        <dbReference type="ARBA" id="ARBA00004496"/>
    </source>
</evidence>
<reference evidence="7" key="1">
    <citation type="journal article" date="2023" name="Plant J.">
        <title>The genome of the king protea, Protea cynaroides.</title>
        <authorList>
            <person name="Chang J."/>
            <person name="Duong T.A."/>
            <person name="Schoeman C."/>
            <person name="Ma X."/>
            <person name="Roodt D."/>
            <person name="Barker N."/>
            <person name="Li Z."/>
            <person name="Van de Peer Y."/>
            <person name="Mizrachi E."/>
        </authorList>
    </citation>
    <scope>NUCLEOTIDE SEQUENCE</scope>
    <source>
        <tissue evidence="7">Young leaves</tissue>
    </source>
</reference>
<comment type="caution">
    <text evidence="7">The sequence shown here is derived from an EMBL/GenBank/DDBJ whole genome shotgun (WGS) entry which is preliminary data.</text>
</comment>
<dbReference type="InterPro" id="IPR022712">
    <property type="entry name" value="Beta_Casp"/>
</dbReference>
<keyword evidence="5" id="KW-0539">Nucleus</keyword>
<dbReference type="InterPro" id="IPR027074">
    <property type="entry name" value="Integrator_9su"/>
</dbReference>
<dbReference type="Gene3D" id="3.40.50.10890">
    <property type="match status" value="1"/>
</dbReference>
<accession>A0A9Q0GZ36</accession>
<organism evidence="7 8">
    <name type="scientific">Protea cynaroides</name>
    <dbReference type="NCBI Taxonomy" id="273540"/>
    <lineage>
        <taxon>Eukaryota</taxon>
        <taxon>Viridiplantae</taxon>
        <taxon>Streptophyta</taxon>
        <taxon>Embryophyta</taxon>
        <taxon>Tracheophyta</taxon>
        <taxon>Spermatophyta</taxon>
        <taxon>Magnoliopsida</taxon>
        <taxon>Proteales</taxon>
        <taxon>Proteaceae</taxon>
        <taxon>Protea</taxon>
    </lineage>
</organism>
<dbReference type="GO" id="GO:0034472">
    <property type="term" value="P:snRNA 3'-end processing"/>
    <property type="evidence" value="ECO:0007669"/>
    <property type="project" value="TreeGrafter"/>
</dbReference>
<dbReference type="InterPro" id="IPR001279">
    <property type="entry name" value="Metallo-B-lactamas"/>
</dbReference>
<proteinExistence type="inferred from homology"/>
<evidence type="ECO:0000256" key="4">
    <source>
        <dbReference type="ARBA" id="ARBA00022490"/>
    </source>
</evidence>
<evidence type="ECO:0000259" key="6">
    <source>
        <dbReference type="SMART" id="SM01027"/>
    </source>
</evidence>
<name>A0A9Q0GZ36_9MAGN</name>
<evidence type="ECO:0000313" key="7">
    <source>
        <dbReference type="EMBL" id="KAJ4956533.1"/>
    </source>
</evidence>
<dbReference type="PANTHER" id="PTHR46094:SF1">
    <property type="entry name" value="INTEGRATOR COMPLEX SUBUNIT 9"/>
    <property type="match status" value="1"/>
</dbReference>
<dbReference type="Gene3D" id="3.60.15.10">
    <property type="entry name" value="Ribonuclease Z/Hydroxyacylglutathione hydrolase-like"/>
    <property type="match status" value="1"/>
</dbReference>
<dbReference type="Pfam" id="PF10996">
    <property type="entry name" value="Beta-Casp"/>
    <property type="match status" value="1"/>
</dbReference>